<evidence type="ECO:0000313" key="1">
    <source>
        <dbReference type="EMBL" id="MXP31886.1"/>
    </source>
</evidence>
<protein>
    <submittedName>
        <fullName evidence="1">Uncharacterized protein</fullName>
    </submittedName>
</protein>
<sequence>MTGENCQCEYPDWVARPESFGIPLYFEIGDFDSLVRSFANEKLGNAMGRPIAIFAAMLGKSVGGSFLVSYADDDGTDVVVTFQDGKLREWSFVGFNERIVVDGNISVARAQLQDGEADLLHFHSADSVRSFLGYLPPFYATFDPAPEIGKFEYVEERTATDAASIRERGREKRWGNSLRTHKMMQFREGSVPIAERIFILLVRRTGNYWEGWAYEAIERFAKKRNWGSARVMLKKIRDSWVH</sequence>
<name>A0A845ATQ2_9SPHN</name>
<dbReference type="AlphaFoldDB" id="A0A845ATQ2"/>
<dbReference type="RefSeq" id="WP_160779286.1">
    <property type="nucleotide sequence ID" value="NZ_BAAAZF010000001.1"/>
</dbReference>
<organism evidence="1 2">
    <name type="scientific">Parerythrobacter jejuensis</name>
    <dbReference type="NCBI Taxonomy" id="795812"/>
    <lineage>
        <taxon>Bacteria</taxon>
        <taxon>Pseudomonadati</taxon>
        <taxon>Pseudomonadota</taxon>
        <taxon>Alphaproteobacteria</taxon>
        <taxon>Sphingomonadales</taxon>
        <taxon>Erythrobacteraceae</taxon>
        <taxon>Parerythrobacter</taxon>
    </lineage>
</organism>
<gene>
    <name evidence="1" type="ORF">GRI94_08620</name>
</gene>
<reference evidence="1 2" key="1">
    <citation type="submission" date="2019-12" db="EMBL/GenBank/DDBJ databases">
        <title>Genomic-based taxomic classification of the family Erythrobacteraceae.</title>
        <authorList>
            <person name="Xu L."/>
        </authorList>
    </citation>
    <scope>NUCLEOTIDE SEQUENCE [LARGE SCALE GENOMIC DNA]</scope>
    <source>
        <strain evidence="1 2">JCM 16677</strain>
    </source>
</reference>
<proteinExistence type="predicted"/>
<dbReference type="EMBL" id="WTYE01000001">
    <property type="protein sequence ID" value="MXP31886.1"/>
    <property type="molecule type" value="Genomic_DNA"/>
</dbReference>
<keyword evidence="2" id="KW-1185">Reference proteome</keyword>
<comment type="caution">
    <text evidence="1">The sequence shown here is derived from an EMBL/GenBank/DDBJ whole genome shotgun (WGS) entry which is preliminary data.</text>
</comment>
<dbReference type="Proteomes" id="UP000446786">
    <property type="component" value="Unassembled WGS sequence"/>
</dbReference>
<evidence type="ECO:0000313" key="2">
    <source>
        <dbReference type="Proteomes" id="UP000446786"/>
    </source>
</evidence>
<accession>A0A845ATQ2</accession>